<dbReference type="InterPro" id="IPR013708">
    <property type="entry name" value="Shikimate_DH-bd_N"/>
</dbReference>
<dbReference type="PANTHER" id="PTHR21089:SF1">
    <property type="entry name" value="BIFUNCTIONAL 3-DEHYDROQUINATE DEHYDRATASE_SHIKIMATE DEHYDROGENASE, CHLOROPLASTIC"/>
    <property type="match status" value="1"/>
</dbReference>
<dbReference type="EMBL" id="JAHWQX010000003">
    <property type="protein sequence ID" value="MBW3098446.1"/>
    <property type="molecule type" value="Genomic_DNA"/>
</dbReference>
<dbReference type="Pfam" id="PF08501">
    <property type="entry name" value="Shikimate_dh_N"/>
    <property type="match status" value="1"/>
</dbReference>
<sequence>MSITSPLPGRAGSVDFVDGYTRLFGIVGHPIRQVRSPQTVTFELRRRGINAILLPLHVLPEDFDSVFPPLLKLANLDGLVVTVPHKTAVPRHLDGIGPLGKFSGSVSILARTSDNCWVGEMFDGTGCVQALQKHGIGLTGQRILLLGAGGAGAAIAAALARTQPASLHVKEPDNGRRNRLRARLTGAFPALVLPDGMPQLDEIDVLINASPVGMLDADRMPIEVDRIPAHVAVLDAIMDPEETRLLHLAKACGCRTVPGRDMLDSQIVSAVDFMMATRTLQLGEVAYPT</sequence>
<accession>A0ABS6WR60</accession>
<protein>
    <recommendedName>
        <fullName evidence="3">Shikimate dehydrogenase substrate binding N-terminal domain-containing protein</fullName>
    </recommendedName>
</protein>
<keyword evidence="5" id="KW-1185">Reference proteome</keyword>
<evidence type="ECO:0000256" key="2">
    <source>
        <dbReference type="ARBA" id="ARBA00023141"/>
    </source>
</evidence>
<gene>
    <name evidence="4" type="ORF">KY465_14275</name>
</gene>
<dbReference type="RefSeq" id="WP_219202451.1">
    <property type="nucleotide sequence ID" value="NZ_JAHWQX010000003.1"/>
</dbReference>
<evidence type="ECO:0000256" key="1">
    <source>
        <dbReference type="ARBA" id="ARBA00004871"/>
    </source>
</evidence>
<dbReference type="InterPro" id="IPR022893">
    <property type="entry name" value="Shikimate_DH_fam"/>
</dbReference>
<evidence type="ECO:0000313" key="5">
    <source>
        <dbReference type="Proteomes" id="UP001430804"/>
    </source>
</evidence>
<name>A0ABS6WR60_9HYPH</name>
<evidence type="ECO:0000259" key="3">
    <source>
        <dbReference type="Pfam" id="PF08501"/>
    </source>
</evidence>
<proteinExistence type="predicted"/>
<evidence type="ECO:0000313" key="4">
    <source>
        <dbReference type="EMBL" id="MBW3098446.1"/>
    </source>
</evidence>
<comment type="pathway">
    <text evidence="1">Metabolic intermediate biosynthesis; chorismate biosynthesis; chorismate from D-erythrose 4-phosphate and phosphoenolpyruvate: step 4/7.</text>
</comment>
<keyword evidence="2" id="KW-0057">Aromatic amino acid biosynthesis</keyword>
<keyword evidence="2" id="KW-0028">Amino-acid biosynthesis</keyword>
<reference evidence="4" key="1">
    <citation type="submission" date="2021-07" db="EMBL/GenBank/DDBJ databases">
        <title>Pseudohoeflea marina sp. nov. a polyhydroxyalcanoate-producing bacterium.</title>
        <authorList>
            <person name="Zheng W."/>
            <person name="Yu S."/>
            <person name="Huang Y."/>
        </authorList>
    </citation>
    <scope>NUCLEOTIDE SEQUENCE</scope>
    <source>
        <strain evidence="4">DP4N28-3</strain>
    </source>
</reference>
<organism evidence="4 5">
    <name type="scientific">Pseudohoeflea coraliihabitans</name>
    <dbReference type="NCBI Taxonomy" id="2860393"/>
    <lineage>
        <taxon>Bacteria</taxon>
        <taxon>Pseudomonadati</taxon>
        <taxon>Pseudomonadota</taxon>
        <taxon>Alphaproteobacteria</taxon>
        <taxon>Hyphomicrobiales</taxon>
        <taxon>Rhizobiaceae</taxon>
        <taxon>Pseudohoeflea</taxon>
    </lineage>
</organism>
<dbReference type="PANTHER" id="PTHR21089">
    <property type="entry name" value="SHIKIMATE DEHYDROGENASE"/>
    <property type="match status" value="1"/>
</dbReference>
<feature type="domain" description="Shikimate dehydrogenase substrate binding N-terminal" evidence="3">
    <location>
        <begin position="26"/>
        <end position="106"/>
    </location>
</feature>
<dbReference type="Proteomes" id="UP001430804">
    <property type="component" value="Unassembled WGS sequence"/>
</dbReference>
<comment type="caution">
    <text evidence="4">The sequence shown here is derived from an EMBL/GenBank/DDBJ whole genome shotgun (WGS) entry which is preliminary data.</text>
</comment>